<organism evidence="5 6">
    <name type="scientific">Acrocarpospora macrocephala</name>
    <dbReference type="NCBI Taxonomy" id="150177"/>
    <lineage>
        <taxon>Bacteria</taxon>
        <taxon>Bacillati</taxon>
        <taxon>Actinomycetota</taxon>
        <taxon>Actinomycetes</taxon>
        <taxon>Streptosporangiales</taxon>
        <taxon>Streptosporangiaceae</taxon>
        <taxon>Acrocarpospora</taxon>
    </lineage>
</organism>
<feature type="chain" id="PRO_5024274827" description="Leucine-binding protein domain-containing protein" evidence="3">
    <location>
        <begin position="23"/>
        <end position="384"/>
    </location>
</feature>
<dbReference type="CDD" id="cd06268">
    <property type="entry name" value="PBP1_ABC_transporter_LIVBP-like"/>
    <property type="match status" value="1"/>
</dbReference>
<protein>
    <recommendedName>
        <fullName evidence="4">Leucine-binding protein domain-containing protein</fullName>
    </recommendedName>
</protein>
<keyword evidence="6" id="KW-1185">Reference proteome</keyword>
<dbReference type="OrthoDB" id="7337537at2"/>
<dbReference type="RefSeq" id="WP_155360855.1">
    <property type="nucleotide sequence ID" value="NZ_BAAAHL010000078.1"/>
</dbReference>
<dbReference type="EMBL" id="BLAE01000083">
    <property type="protein sequence ID" value="GES15760.1"/>
    <property type="molecule type" value="Genomic_DNA"/>
</dbReference>
<comment type="caution">
    <text evidence="5">The sequence shown here is derived from an EMBL/GenBank/DDBJ whole genome shotgun (WGS) entry which is preliminary data.</text>
</comment>
<sequence length="384" mass="38760">MVVLRLRHARIVAATAVMLAMAACGGDGGTSSNTPGAPSASTLKLGVCVPNGPGLAGVGEGIEKGADLGAQKVSADGGPAVEIVPIDTGQLNTDLAMENAQKAVEQNGVQVVLCSGSNVVSAIVPYLERRGVASLLISSSATPYTNGAKLAQQMQALPATEASAMWDFLASGGPAARRVGVLYVDYEFGQSMATAAQDAARKAGQEVVAVESYPQGSTDVRSQLAKVLAANPDAIFLASTSGDDAGLAVRQGRELGYSGVFLSNSGAKTAALSSLPTARDGVYVSGNDVPAATPGPLSDLVARTTIHALLTYDSVVEAGTAARAVGGSITGRALIDEIRRAGGSAPTAGKYTFRPDGSTDMAFGVFRVSASGFEQVHTYTPLAG</sequence>
<keyword evidence="2 3" id="KW-0732">Signal</keyword>
<proteinExistence type="inferred from homology"/>
<dbReference type="Proteomes" id="UP000331127">
    <property type="component" value="Unassembled WGS sequence"/>
</dbReference>
<dbReference type="InterPro" id="IPR028081">
    <property type="entry name" value="Leu-bd"/>
</dbReference>
<dbReference type="PROSITE" id="PS51257">
    <property type="entry name" value="PROKAR_LIPOPROTEIN"/>
    <property type="match status" value="1"/>
</dbReference>
<dbReference type="SUPFAM" id="SSF53822">
    <property type="entry name" value="Periplasmic binding protein-like I"/>
    <property type="match status" value="1"/>
</dbReference>
<evidence type="ECO:0000256" key="3">
    <source>
        <dbReference type="SAM" id="SignalP"/>
    </source>
</evidence>
<dbReference type="Pfam" id="PF13458">
    <property type="entry name" value="Peripla_BP_6"/>
    <property type="match status" value="1"/>
</dbReference>
<name>A0A5M3X3X3_9ACTN</name>
<feature type="domain" description="Leucine-binding protein" evidence="4">
    <location>
        <begin position="42"/>
        <end position="371"/>
    </location>
</feature>
<evidence type="ECO:0000259" key="4">
    <source>
        <dbReference type="Pfam" id="PF13458"/>
    </source>
</evidence>
<comment type="similarity">
    <text evidence="1">Belongs to the leucine-binding protein family.</text>
</comment>
<reference evidence="5 6" key="1">
    <citation type="submission" date="2019-10" db="EMBL/GenBank/DDBJ databases">
        <title>Whole genome shotgun sequence of Acrocarpospora macrocephala NBRC 16266.</title>
        <authorList>
            <person name="Ichikawa N."/>
            <person name="Kimura A."/>
            <person name="Kitahashi Y."/>
            <person name="Komaki H."/>
            <person name="Oguchi A."/>
        </authorList>
    </citation>
    <scope>NUCLEOTIDE SEQUENCE [LARGE SCALE GENOMIC DNA]</scope>
    <source>
        <strain evidence="5 6">NBRC 16266</strain>
    </source>
</reference>
<evidence type="ECO:0000256" key="2">
    <source>
        <dbReference type="ARBA" id="ARBA00022729"/>
    </source>
</evidence>
<dbReference type="InterPro" id="IPR051010">
    <property type="entry name" value="BCAA_transport"/>
</dbReference>
<dbReference type="AlphaFoldDB" id="A0A5M3X3X3"/>
<gene>
    <name evidence="5" type="ORF">Amac_093580</name>
</gene>
<dbReference type="Gene3D" id="3.40.50.2300">
    <property type="match status" value="2"/>
</dbReference>
<dbReference type="PANTHER" id="PTHR30483:SF6">
    <property type="entry name" value="PERIPLASMIC BINDING PROTEIN OF ABC TRANSPORTER FOR NATURAL AMINO ACIDS"/>
    <property type="match status" value="1"/>
</dbReference>
<evidence type="ECO:0000256" key="1">
    <source>
        <dbReference type="ARBA" id="ARBA00010062"/>
    </source>
</evidence>
<accession>A0A5M3X3X3</accession>
<dbReference type="InterPro" id="IPR028082">
    <property type="entry name" value="Peripla_BP_I"/>
</dbReference>
<evidence type="ECO:0000313" key="6">
    <source>
        <dbReference type="Proteomes" id="UP000331127"/>
    </source>
</evidence>
<feature type="signal peptide" evidence="3">
    <location>
        <begin position="1"/>
        <end position="22"/>
    </location>
</feature>
<dbReference type="PANTHER" id="PTHR30483">
    <property type="entry name" value="LEUCINE-SPECIFIC-BINDING PROTEIN"/>
    <property type="match status" value="1"/>
</dbReference>
<evidence type="ECO:0000313" key="5">
    <source>
        <dbReference type="EMBL" id="GES15760.1"/>
    </source>
</evidence>